<dbReference type="Pfam" id="PF11951">
    <property type="entry name" value="Fungal_trans_2"/>
    <property type="match status" value="1"/>
</dbReference>
<sequence length="566" mass="63818">MPRQRTSCYTCALIKTACGQGQPCTRCQRLSLTCDYGPTAPRNRRRNDAEDTASRTRARHRKSRNGCLNCAKRRKKCDEVAPRCGECRRLEIADCQGKSTASFRQTPLTSFPAVSEFDGDRNNLPNQDLNDVVDTALSTSEYLSHVALMPESDIAEMARRGHLKDSNALRGQEKDQDPQNNPILKNFPRVSHWDFTDWDPVEQYLLNHFLEVVSRSFVVVFDDENPFLQEILPKASNVRSVRHAVLALTACHLCKLYPNFEGSVVRHQSLALFLLKKDLESGNDIENTLVVSLLLCLFEICQGNSRKWILHLYGSKALIDVSLSQGTGRKLSQFLLDLYKFICCKAMITCEKVPVMPCGFESLQNVEPESISSIHPLVGLAGDLYNKLSEISHLAVRRMSRHATATSAGIFTAKASELEAYLQSWQAPKYGHNRRLFNEAVYAAEAIRWAALLRLYQVVDGCVINPEKRQNALSHVEYFISQIRPGSSLEAQLLFPLFMAGLSATRRAELLSIEYRITVLESTVGTGNITGAHKLLDLFWEKSQWGTGNVDWEFLLQEKHANVVLY</sequence>
<name>A0A1B8GP75_9PEZI</name>
<dbReference type="PANTHER" id="PTHR37534:SF7">
    <property type="entry name" value="TRANSCRIPTIONAL ACTIVATOR PROTEIN UGA3"/>
    <property type="match status" value="1"/>
</dbReference>
<evidence type="ECO:0000256" key="1">
    <source>
        <dbReference type="ARBA" id="ARBA00004123"/>
    </source>
</evidence>
<dbReference type="GO" id="GO:0000976">
    <property type="term" value="F:transcription cis-regulatory region binding"/>
    <property type="evidence" value="ECO:0007669"/>
    <property type="project" value="TreeGrafter"/>
</dbReference>
<dbReference type="GO" id="GO:0000981">
    <property type="term" value="F:DNA-binding transcription factor activity, RNA polymerase II-specific"/>
    <property type="evidence" value="ECO:0007669"/>
    <property type="project" value="InterPro"/>
</dbReference>
<dbReference type="InterPro" id="IPR036864">
    <property type="entry name" value="Zn2-C6_fun-type_DNA-bd_sf"/>
</dbReference>
<reference evidence="5" key="2">
    <citation type="journal article" date="2018" name="Nat. Commun.">
        <title>Extreme sensitivity to ultraviolet light in the fungal pathogen causing white-nose syndrome of bats.</title>
        <authorList>
            <person name="Palmer J.M."/>
            <person name="Drees K.P."/>
            <person name="Foster J.T."/>
            <person name="Lindner D.L."/>
        </authorList>
    </citation>
    <scope>NUCLEOTIDE SEQUENCE [LARGE SCALE GENOMIC DNA]</scope>
    <source>
        <strain evidence="5">UAMH 10579</strain>
    </source>
</reference>
<organism evidence="4 5">
    <name type="scientific">Pseudogymnoascus verrucosus</name>
    <dbReference type="NCBI Taxonomy" id="342668"/>
    <lineage>
        <taxon>Eukaryota</taxon>
        <taxon>Fungi</taxon>
        <taxon>Dikarya</taxon>
        <taxon>Ascomycota</taxon>
        <taxon>Pezizomycotina</taxon>
        <taxon>Leotiomycetes</taxon>
        <taxon>Thelebolales</taxon>
        <taxon>Thelebolaceae</taxon>
        <taxon>Pseudogymnoascus</taxon>
    </lineage>
</organism>
<dbReference type="GeneID" id="28837815"/>
<keyword evidence="2" id="KW-0539">Nucleus</keyword>
<dbReference type="GO" id="GO:0008270">
    <property type="term" value="F:zinc ion binding"/>
    <property type="evidence" value="ECO:0007669"/>
    <property type="project" value="InterPro"/>
</dbReference>
<dbReference type="PROSITE" id="PS50048">
    <property type="entry name" value="ZN2_CY6_FUNGAL_2"/>
    <property type="match status" value="2"/>
</dbReference>
<proteinExistence type="predicted"/>
<gene>
    <name evidence="4" type="ORF">VE01_04429</name>
</gene>
<evidence type="ECO:0000313" key="5">
    <source>
        <dbReference type="Proteomes" id="UP000091956"/>
    </source>
</evidence>
<feature type="domain" description="Zn(2)-C6 fungal-type" evidence="3">
    <location>
        <begin position="66"/>
        <end position="95"/>
    </location>
</feature>
<dbReference type="EMBL" id="KV460221">
    <property type="protein sequence ID" value="OBT97656.2"/>
    <property type="molecule type" value="Genomic_DNA"/>
</dbReference>
<dbReference type="AlphaFoldDB" id="A0A1B8GP75"/>
<feature type="domain" description="Zn(2)-C6 fungal-type" evidence="3">
    <location>
        <begin position="7"/>
        <end position="36"/>
    </location>
</feature>
<dbReference type="GO" id="GO:0045944">
    <property type="term" value="P:positive regulation of transcription by RNA polymerase II"/>
    <property type="evidence" value="ECO:0007669"/>
    <property type="project" value="TreeGrafter"/>
</dbReference>
<dbReference type="SUPFAM" id="SSF57701">
    <property type="entry name" value="Zn2/Cys6 DNA-binding domain"/>
    <property type="match status" value="2"/>
</dbReference>
<dbReference type="STRING" id="342668.A0A1B8GP75"/>
<dbReference type="InterPro" id="IPR021858">
    <property type="entry name" value="Fun_TF"/>
</dbReference>
<dbReference type="PANTHER" id="PTHR37534">
    <property type="entry name" value="TRANSCRIPTIONAL ACTIVATOR PROTEIN UGA3"/>
    <property type="match status" value="1"/>
</dbReference>
<dbReference type="GO" id="GO:0005634">
    <property type="term" value="C:nucleus"/>
    <property type="evidence" value="ECO:0007669"/>
    <property type="project" value="UniProtKB-SubCell"/>
</dbReference>
<dbReference type="Proteomes" id="UP000091956">
    <property type="component" value="Unassembled WGS sequence"/>
</dbReference>
<evidence type="ECO:0000259" key="3">
    <source>
        <dbReference type="PROSITE" id="PS50048"/>
    </source>
</evidence>
<comment type="subcellular location">
    <subcellularLocation>
        <location evidence="1">Nucleus</location>
    </subcellularLocation>
</comment>
<reference evidence="4 5" key="1">
    <citation type="submission" date="2016-03" db="EMBL/GenBank/DDBJ databases">
        <title>Comparative genomics of Pseudogymnoascus destructans, the fungus causing white-nose syndrome of bats.</title>
        <authorList>
            <person name="Palmer J.M."/>
            <person name="Drees K.P."/>
            <person name="Foster J.T."/>
            <person name="Lindner D.L."/>
        </authorList>
    </citation>
    <scope>NUCLEOTIDE SEQUENCE [LARGE SCALE GENOMIC DNA]</scope>
    <source>
        <strain evidence="4 5">UAMH 10579</strain>
    </source>
</reference>
<dbReference type="Pfam" id="PF00172">
    <property type="entry name" value="Zn_clus"/>
    <property type="match status" value="2"/>
</dbReference>
<accession>A0A1B8GP75</accession>
<dbReference type="PROSITE" id="PS00463">
    <property type="entry name" value="ZN2_CY6_FUNGAL_1"/>
    <property type="match status" value="2"/>
</dbReference>
<protein>
    <recommendedName>
        <fullName evidence="3">Zn(2)-C6 fungal-type domain-containing protein</fullName>
    </recommendedName>
</protein>
<dbReference type="CDD" id="cd00067">
    <property type="entry name" value="GAL4"/>
    <property type="match status" value="2"/>
</dbReference>
<evidence type="ECO:0000256" key="2">
    <source>
        <dbReference type="ARBA" id="ARBA00023242"/>
    </source>
</evidence>
<dbReference type="RefSeq" id="XP_018131389.2">
    <property type="nucleotide sequence ID" value="XM_018273903.2"/>
</dbReference>
<dbReference type="SMART" id="SM00066">
    <property type="entry name" value="GAL4"/>
    <property type="match status" value="2"/>
</dbReference>
<keyword evidence="5" id="KW-1185">Reference proteome</keyword>
<dbReference type="InterPro" id="IPR001138">
    <property type="entry name" value="Zn2Cys6_DnaBD"/>
</dbReference>
<evidence type="ECO:0000313" key="4">
    <source>
        <dbReference type="EMBL" id="OBT97656.2"/>
    </source>
</evidence>